<dbReference type="Proteomes" id="UP000265581">
    <property type="component" value="Unassembled WGS sequence"/>
</dbReference>
<evidence type="ECO:0000313" key="1">
    <source>
        <dbReference type="EMBL" id="REK73885.1"/>
    </source>
</evidence>
<name>A0A371PD66_9ACTN</name>
<accession>A0A371PD66</accession>
<reference evidence="1 2" key="1">
    <citation type="submission" date="2018-08" db="EMBL/GenBank/DDBJ databases">
        <title>Aeromicrobium sp. M2KJ-4, whole genome shotgun sequence.</title>
        <authorList>
            <person name="Tuo L."/>
        </authorList>
    </citation>
    <scope>NUCLEOTIDE SEQUENCE [LARGE SCALE GENOMIC DNA]</scope>
    <source>
        <strain evidence="1 2">M2KJ-4</strain>
    </source>
</reference>
<evidence type="ECO:0008006" key="3">
    <source>
        <dbReference type="Google" id="ProtNLM"/>
    </source>
</evidence>
<dbReference type="SUPFAM" id="SSF55729">
    <property type="entry name" value="Acyl-CoA N-acyltransferases (Nat)"/>
    <property type="match status" value="1"/>
</dbReference>
<keyword evidence="2" id="KW-1185">Reference proteome</keyword>
<dbReference type="Gene3D" id="3.40.630.30">
    <property type="match status" value="1"/>
</dbReference>
<dbReference type="InterPro" id="IPR016181">
    <property type="entry name" value="Acyl_CoA_acyltransferase"/>
</dbReference>
<dbReference type="AlphaFoldDB" id="A0A371PD66"/>
<comment type="caution">
    <text evidence="1">The sequence shown here is derived from an EMBL/GenBank/DDBJ whole genome shotgun (WGS) entry which is preliminary data.</text>
</comment>
<dbReference type="EMBL" id="QUBR01000001">
    <property type="protein sequence ID" value="REK73885.1"/>
    <property type="molecule type" value="Genomic_DNA"/>
</dbReference>
<gene>
    <name evidence="1" type="ORF">DX116_10310</name>
</gene>
<organism evidence="1 2">
    <name type="scientific">Aeromicrobium endophyticum</name>
    <dbReference type="NCBI Taxonomy" id="2292704"/>
    <lineage>
        <taxon>Bacteria</taxon>
        <taxon>Bacillati</taxon>
        <taxon>Actinomycetota</taxon>
        <taxon>Actinomycetes</taxon>
        <taxon>Propionibacteriales</taxon>
        <taxon>Nocardioidaceae</taxon>
        <taxon>Aeromicrobium</taxon>
    </lineage>
</organism>
<sequence>MFDPTGDDLEAARKCEADVFLQAYGNTPEEFVLEYGPYDEQTGFLAVLEGDGHAVAAARFIAPGPAGLKTLNDVSRPPWHVDGERSARSAGVDIDRTWDIATIAVRKGEGRGGLCAAALYHGLTRGAIANEIDFTVMIMDSHARRLLSSLSMQTQVLPGTSTAEYLGSPSSTPLWGHVHRAMEQQRHESLDAYRLIYQGIGLDGIALPTDWVWHRRGIAEASAMR</sequence>
<protein>
    <recommendedName>
        <fullName evidence="3">GNAT family N-acetyltransferase</fullName>
    </recommendedName>
</protein>
<evidence type="ECO:0000313" key="2">
    <source>
        <dbReference type="Proteomes" id="UP000265581"/>
    </source>
</evidence>
<proteinExistence type="predicted"/>